<keyword evidence="10" id="KW-1185">Reference proteome</keyword>
<evidence type="ECO:0000256" key="3">
    <source>
        <dbReference type="ARBA" id="ARBA00022448"/>
    </source>
</evidence>
<gene>
    <name evidence="9" type="ORF">LZC94_33520</name>
</gene>
<dbReference type="PANTHER" id="PTHR32063">
    <property type="match status" value="1"/>
</dbReference>
<comment type="subcellular location">
    <subcellularLocation>
        <location evidence="1">Cell membrane</location>
        <topology evidence="1">Multi-pass membrane protein</topology>
    </subcellularLocation>
</comment>
<feature type="transmembrane region" description="Helical" evidence="8">
    <location>
        <begin position="914"/>
        <end position="934"/>
    </location>
</feature>
<dbReference type="InterPro" id="IPR004763">
    <property type="entry name" value="CusA-like"/>
</dbReference>
<feature type="transmembrane region" description="Helical" evidence="8">
    <location>
        <begin position="352"/>
        <end position="368"/>
    </location>
</feature>
<comment type="similarity">
    <text evidence="2">Belongs to the resistance-nodulation-cell division (RND) (TC 2.A.6) family.</text>
</comment>
<organism evidence="9 10">
    <name type="scientific">Pendulispora albinea</name>
    <dbReference type="NCBI Taxonomy" id="2741071"/>
    <lineage>
        <taxon>Bacteria</taxon>
        <taxon>Pseudomonadati</taxon>
        <taxon>Myxococcota</taxon>
        <taxon>Myxococcia</taxon>
        <taxon>Myxococcales</taxon>
        <taxon>Sorangiineae</taxon>
        <taxon>Pendulisporaceae</taxon>
        <taxon>Pendulispora</taxon>
    </lineage>
</organism>
<feature type="transmembrane region" description="Helical" evidence="8">
    <location>
        <begin position="483"/>
        <end position="509"/>
    </location>
</feature>
<dbReference type="PANTHER" id="PTHR32063:SF12">
    <property type="entry name" value="CATION EFFLUX SYSTEM PROTEIN"/>
    <property type="match status" value="1"/>
</dbReference>
<dbReference type="InterPro" id="IPR001036">
    <property type="entry name" value="Acrflvin-R"/>
</dbReference>
<dbReference type="PRINTS" id="PR00702">
    <property type="entry name" value="ACRIFLAVINRP"/>
</dbReference>
<feature type="transmembrane region" description="Helical" evidence="8">
    <location>
        <begin position="12"/>
        <end position="31"/>
    </location>
</feature>
<dbReference type="Gene3D" id="3.30.70.1440">
    <property type="entry name" value="Multidrug efflux transporter AcrB pore domain"/>
    <property type="match status" value="1"/>
</dbReference>
<evidence type="ECO:0000256" key="5">
    <source>
        <dbReference type="ARBA" id="ARBA00022692"/>
    </source>
</evidence>
<feature type="transmembrane region" description="Helical" evidence="8">
    <location>
        <begin position="946"/>
        <end position="965"/>
    </location>
</feature>
<dbReference type="SUPFAM" id="SSF82693">
    <property type="entry name" value="Multidrug efflux transporter AcrB pore domain, PN1, PN2, PC1 and PC2 subdomains"/>
    <property type="match status" value="2"/>
</dbReference>
<name>A0ABZ2LPD3_9BACT</name>
<feature type="transmembrane region" description="Helical" evidence="8">
    <location>
        <begin position="888"/>
        <end position="907"/>
    </location>
</feature>
<accession>A0ABZ2LPD3</accession>
<feature type="transmembrane region" description="Helical" evidence="8">
    <location>
        <begin position="541"/>
        <end position="560"/>
    </location>
</feature>
<keyword evidence="7 8" id="KW-0472">Membrane</keyword>
<dbReference type="Gene3D" id="1.20.1640.10">
    <property type="entry name" value="Multidrug efflux transporter AcrB transmembrane domain"/>
    <property type="match status" value="2"/>
</dbReference>
<feature type="transmembrane region" description="Helical" evidence="8">
    <location>
        <begin position="374"/>
        <end position="392"/>
    </location>
</feature>
<evidence type="ECO:0000256" key="8">
    <source>
        <dbReference type="SAM" id="Phobius"/>
    </source>
</evidence>
<evidence type="ECO:0000256" key="4">
    <source>
        <dbReference type="ARBA" id="ARBA00022475"/>
    </source>
</evidence>
<evidence type="ECO:0000313" key="10">
    <source>
        <dbReference type="Proteomes" id="UP001370348"/>
    </source>
</evidence>
<proteinExistence type="inferred from homology"/>
<dbReference type="Gene3D" id="3.30.2090.10">
    <property type="entry name" value="Multidrug efflux transporter AcrB TolC docking domain, DN and DC subdomains"/>
    <property type="match status" value="2"/>
</dbReference>
<sequence length="1054" mass="113858">MIERIVEFALRQRAVIVVTAGILVVLGLFAFQRLPIEAYPDVADTWVQVITQWPGHAAEEVERQITIPAERVMNGVPKQVAVRSTSIAGLSVITLIFADGTDSYFARQQVTERLNQAELPNGVSPALGPLASPVGEILRYRLVNCKTTRTPECTDEDARMEPKPLLELKDLEEWVLERELLATPGVADVVSFGGTVKQYQVLVDPTQLAARNCTLDDVEKALVAANGNAGGGVVRFGAAGLNVRGIGLLTPDQIGDVSIAVRDGTPVRIRHVATVQVGHQSRLGRVSVNADTDVVSATVLMRKGEQADTVLDALHVRIDDINRRILPRGVKLSPHNDRTELMNLTTHTVMKNLLEGIGLVTVVLFLFLGNTRAALIVAVTIPLSLLIAFILMDCAKIPANLLSIGAVDFGMIVDGSIVVVENVFRQLAEKQERGEPYTLTDLVRAASREVARPVVFAIAIIVTAYLPIFTLERVEGKLFSPMAWTVAFALGGALLLAITVVPVLTTILFTKRVKEFHNPLLSLVRRVYLPALGRALARPRIALVIATVLLAGDALMAHAIGTEFLPHLDEGSIWMRASMPANISLEEAEALVDGVHTPARDMPGMREILARYPEIRTTSAQVGRPDDGTDPTGFYNAEFLLVLQDRKTWRPELHGNKDELIAAINRDLSVIPGVTFGFSQPISDNIEEAITGVKGQLAIKIVGDDLNALDDIADRMARAIQSVPGVVDLGVLRELGQSNVHVAIVRERAERYGMTVDDVESAVEKGIGGHTVGDIIEGERRHDLVIRYRADMRSSVDAIRQLLIPVAGGNLVPLSQVADVSILAGASRIYRESNRRYIAIKFGVRGRDLGGTVSEAQSRVAREVHLPPGYTATWGGEFESARRAGHRLAIVIPLTVLAVFILLFAMFRRPREALIILVNVLLTSPCGGMAALLVTGTNFSVSSGVGFLALFGVSVQTGVILVSYIQEQRAEGMPLDTAIERAADLRLRPIMMTALVATLGLIPAAISTGIGSDSQKPLAIVVVGGLFSSLTLSLFMLPLLYKLFAPKAERPAGA</sequence>
<evidence type="ECO:0000256" key="2">
    <source>
        <dbReference type="ARBA" id="ARBA00010942"/>
    </source>
</evidence>
<keyword evidence="5 8" id="KW-0812">Transmembrane</keyword>
<reference evidence="9 10" key="1">
    <citation type="submission" date="2021-12" db="EMBL/GenBank/DDBJ databases">
        <title>Discovery of the Pendulisporaceae a myxobacterial family with distinct sporulation behavior and unique specialized metabolism.</title>
        <authorList>
            <person name="Garcia R."/>
            <person name="Popoff A."/>
            <person name="Bader C.D."/>
            <person name="Loehr J."/>
            <person name="Walesch S."/>
            <person name="Walt C."/>
            <person name="Boldt J."/>
            <person name="Bunk B."/>
            <person name="Haeckl F.J.F.P.J."/>
            <person name="Gunesch A.P."/>
            <person name="Birkelbach J."/>
            <person name="Nuebel U."/>
            <person name="Pietschmann T."/>
            <person name="Bach T."/>
            <person name="Mueller R."/>
        </authorList>
    </citation>
    <scope>NUCLEOTIDE SEQUENCE [LARGE SCALE GENOMIC DNA]</scope>
    <source>
        <strain evidence="9 10">MSr11954</strain>
    </source>
</reference>
<dbReference type="Gene3D" id="3.30.70.1320">
    <property type="entry name" value="Multidrug efflux transporter AcrB pore domain like"/>
    <property type="match status" value="1"/>
</dbReference>
<evidence type="ECO:0000313" key="9">
    <source>
        <dbReference type="EMBL" id="WXB12757.1"/>
    </source>
</evidence>
<keyword evidence="6 8" id="KW-1133">Transmembrane helix</keyword>
<dbReference type="InterPro" id="IPR027463">
    <property type="entry name" value="AcrB_DN_DC_subdom"/>
</dbReference>
<dbReference type="Gene3D" id="3.30.70.1430">
    <property type="entry name" value="Multidrug efflux transporter AcrB pore domain"/>
    <property type="match status" value="2"/>
</dbReference>
<dbReference type="RefSeq" id="WP_394822378.1">
    <property type="nucleotide sequence ID" value="NZ_CP089984.1"/>
</dbReference>
<keyword evidence="4" id="KW-1003">Cell membrane</keyword>
<dbReference type="SUPFAM" id="SSF82866">
    <property type="entry name" value="Multidrug efflux transporter AcrB transmembrane domain"/>
    <property type="match status" value="2"/>
</dbReference>
<feature type="transmembrane region" description="Helical" evidence="8">
    <location>
        <begin position="1018"/>
        <end position="1041"/>
    </location>
</feature>
<feature type="transmembrane region" description="Helical" evidence="8">
    <location>
        <begin position="985"/>
        <end position="1006"/>
    </location>
</feature>
<evidence type="ECO:0000256" key="6">
    <source>
        <dbReference type="ARBA" id="ARBA00022989"/>
    </source>
</evidence>
<evidence type="ECO:0000256" key="7">
    <source>
        <dbReference type="ARBA" id="ARBA00023136"/>
    </source>
</evidence>
<evidence type="ECO:0000256" key="1">
    <source>
        <dbReference type="ARBA" id="ARBA00004651"/>
    </source>
</evidence>
<dbReference type="Proteomes" id="UP001370348">
    <property type="component" value="Chromosome"/>
</dbReference>
<dbReference type="NCBIfam" id="TIGR00914">
    <property type="entry name" value="2A0601"/>
    <property type="match status" value="1"/>
</dbReference>
<protein>
    <submittedName>
        <fullName evidence="9">CusA/CzcA family heavy metal efflux RND transporter</fullName>
    </submittedName>
</protein>
<dbReference type="SUPFAM" id="SSF82714">
    <property type="entry name" value="Multidrug efflux transporter AcrB TolC docking domain, DN and DC subdomains"/>
    <property type="match status" value="2"/>
</dbReference>
<dbReference type="Pfam" id="PF00873">
    <property type="entry name" value="ACR_tran"/>
    <property type="match status" value="1"/>
</dbReference>
<keyword evidence="3" id="KW-0813">Transport</keyword>
<feature type="transmembrane region" description="Helical" evidence="8">
    <location>
        <begin position="454"/>
        <end position="471"/>
    </location>
</feature>
<dbReference type="EMBL" id="CP089984">
    <property type="protein sequence ID" value="WXB12757.1"/>
    <property type="molecule type" value="Genomic_DNA"/>
</dbReference>